<evidence type="ECO:0000259" key="5">
    <source>
        <dbReference type="Pfam" id="PF04542"/>
    </source>
</evidence>
<dbReference type="InterPro" id="IPR007627">
    <property type="entry name" value="RNA_pol_sigma70_r2"/>
</dbReference>
<evidence type="ECO:0000256" key="2">
    <source>
        <dbReference type="ARBA" id="ARBA00023015"/>
    </source>
</evidence>
<evidence type="ECO:0000256" key="4">
    <source>
        <dbReference type="ARBA" id="ARBA00023163"/>
    </source>
</evidence>
<reference evidence="7" key="1">
    <citation type="journal article" date="2013" name="PLoS ONE">
        <title>Metagenomic insights into the carbohydrate-active enzymes carried by the microorganisms adhering to solid digesta in the rumen of cows.</title>
        <authorList>
            <person name="Wang L."/>
            <person name="Hatem A."/>
            <person name="Catalyurek U.V."/>
            <person name="Morrison M."/>
            <person name="Yu Z."/>
        </authorList>
    </citation>
    <scope>NUCLEOTIDE SEQUENCE</scope>
</reference>
<evidence type="ECO:0000256" key="3">
    <source>
        <dbReference type="ARBA" id="ARBA00023082"/>
    </source>
</evidence>
<dbReference type="GO" id="GO:0016987">
    <property type="term" value="F:sigma factor activity"/>
    <property type="evidence" value="ECO:0007669"/>
    <property type="project" value="UniProtKB-KW"/>
</dbReference>
<feature type="domain" description="RNA polymerase sigma-70 region 2" evidence="5">
    <location>
        <begin position="12"/>
        <end position="73"/>
    </location>
</feature>
<dbReference type="InterPro" id="IPR036388">
    <property type="entry name" value="WH-like_DNA-bd_sf"/>
</dbReference>
<evidence type="ECO:0000259" key="6">
    <source>
        <dbReference type="Pfam" id="PF08281"/>
    </source>
</evidence>
<name>W0FSH5_9BACT</name>
<comment type="similarity">
    <text evidence="1">Belongs to the sigma-70 factor family. ECF subfamily.</text>
</comment>
<dbReference type="NCBIfam" id="TIGR02937">
    <property type="entry name" value="sigma70-ECF"/>
    <property type="match status" value="1"/>
</dbReference>
<feature type="domain" description="RNA polymerase sigma factor 70 region 4 type 2" evidence="6">
    <location>
        <begin position="104"/>
        <end position="153"/>
    </location>
</feature>
<dbReference type="SUPFAM" id="SSF88659">
    <property type="entry name" value="Sigma3 and sigma4 domains of RNA polymerase sigma factors"/>
    <property type="match status" value="1"/>
</dbReference>
<evidence type="ECO:0000313" key="7">
    <source>
        <dbReference type="EMBL" id="AHF26030.1"/>
    </source>
</evidence>
<dbReference type="SUPFAM" id="SSF88946">
    <property type="entry name" value="Sigma2 domain of RNA polymerase sigma factors"/>
    <property type="match status" value="1"/>
</dbReference>
<accession>W0FSH5</accession>
<dbReference type="InterPro" id="IPR013324">
    <property type="entry name" value="RNA_pol_sigma_r3/r4-like"/>
</dbReference>
<dbReference type="AlphaFoldDB" id="W0FSH5"/>
<dbReference type="EMBL" id="KC246863">
    <property type="protein sequence ID" value="AHF26030.1"/>
    <property type="molecule type" value="Genomic_DNA"/>
</dbReference>
<evidence type="ECO:0000256" key="1">
    <source>
        <dbReference type="ARBA" id="ARBA00010641"/>
    </source>
</evidence>
<keyword evidence="3" id="KW-0731">Sigma factor</keyword>
<dbReference type="PANTHER" id="PTHR43133:SF46">
    <property type="entry name" value="RNA POLYMERASE SIGMA-70 FACTOR ECF SUBFAMILY"/>
    <property type="match status" value="1"/>
</dbReference>
<dbReference type="InterPro" id="IPR013249">
    <property type="entry name" value="RNA_pol_sigma70_r4_t2"/>
</dbReference>
<dbReference type="GO" id="GO:0006352">
    <property type="term" value="P:DNA-templated transcription initiation"/>
    <property type="evidence" value="ECO:0007669"/>
    <property type="project" value="InterPro"/>
</dbReference>
<dbReference type="InterPro" id="IPR014284">
    <property type="entry name" value="RNA_pol_sigma-70_dom"/>
</dbReference>
<dbReference type="PANTHER" id="PTHR43133">
    <property type="entry name" value="RNA POLYMERASE ECF-TYPE SIGMA FACTO"/>
    <property type="match status" value="1"/>
</dbReference>
<dbReference type="GO" id="GO:0003677">
    <property type="term" value="F:DNA binding"/>
    <property type="evidence" value="ECO:0007669"/>
    <property type="project" value="InterPro"/>
</dbReference>
<protein>
    <submittedName>
        <fullName evidence="7">ECF subfamily RNA polymerase sigma-24 factor</fullName>
    </submittedName>
</protein>
<dbReference type="CDD" id="cd06171">
    <property type="entry name" value="Sigma70_r4"/>
    <property type="match status" value="1"/>
</dbReference>
<keyword evidence="2" id="KW-0805">Transcription regulation</keyword>
<dbReference type="InterPro" id="IPR013325">
    <property type="entry name" value="RNA_pol_sigma_r2"/>
</dbReference>
<sequence>MHRDFERYYRESFSMVYNYIFRRVGNHTAAEDITSEAYLRAARYFSRFDPTRAKFSTWVISIANNCVSDYFSRTPENVPIEDIAEGAYAEEAETDQIGDAELASQLLATLDDEERQLVYLKYYEQLRNTEIAQIMGMNASTISTKLSRAMAKMRAVAS</sequence>
<dbReference type="Gene3D" id="1.10.1740.10">
    <property type="match status" value="1"/>
</dbReference>
<proteinExistence type="inferred from homology"/>
<dbReference type="Gene3D" id="1.10.10.10">
    <property type="entry name" value="Winged helix-like DNA-binding domain superfamily/Winged helix DNA-binding domain"/>
    <property type="match status" value="1"/>
</dbReference>
<organism evidence="7">
    <name type="scientific">uncultured bacterium Contigcl_1738</name>
    <dbReference type="NCBI Taxonomy" id="1393655"/>
    <lineage>
        <taxon>Bacteria</taxon>
        <taxon>environmental samples</taxon>
    </lineage>
</organism>
<keyword evidence="4" id="KW-0804">Transcription</keyword>
<dbReference type="Pfam" id="PF04542">
    <property type="entry name" value="Sigma70_r2"/>
    <property type="match status" value="1"/>
</dbReference>
<dbReference type="InterPro" id="IPR039425">
    <property type="entry name" value="RNA_pol_sigma-70-like"/>
</dbReference>
<dbReference type="Pfam" id="PF08281">
    <property type="entry name" value="Sigma70_r4_2"/>
    <property type="match status" value="1"/>
</dbReference>